<dbReference type="PANTHER" id="PTHR44376:SF9">
    <property type="entry name" value="TRANSCRIPTIONAL COREPRESSOR LEUNIG_HOMOLOG"/>
    <property type="match status" value="1"/>
</dbReference>
<accession>A0ABM0Z759</accession>
<keyword evidence="1 3" id="KW-0853">WD repeat</keyword>
<protein>
    <submittedName>
        <fullName evidence="5">Transcriptional corepressor LEUNIG_HOMOLOG-like</fullName>
    </submittedName>
</protein>
<dbReference type="Proteomes" id="UP000694864">
    <property type="component" value="Chromosome 5"/>
</dbReference>
<keyword evidence="4" id="KW-1185">Reference proteome</keyword>
<dbReference type="GeneID" id="104787478"/>
<proteinExistence type="predicted"/>
<evidence type="ECO:0000313" key="4">
    <source>
        <dbReference type="Proteomes" id="UP000694864"/>
    </source>
</evidence>
<dbReference type="SMART" id="SM00320">
    <property type="entry name" value="WD40"/>
    <property type="match status" value="3"/>
</dbReference>
<feature type="repeat" description="WD" evidence="3">
    <location>
        <begin position="67"/>
        <end position="99"/>
    </location>
</feature>
<dbReference type="InterPro" id="IPR036322">
    <property type="entry name" value="WD40_repeat_dom_sf"/>
</dbReference>
<reference evidence="4" key="1">
    <citation type="journal article" date="2014" name="Nat. Commun.">
        <title>The emerging biofuel crop Camelina sativa retains a highly undifferentiated hexaploid genome structure.</title>
        <authorList>
            <person name="Kagale S."/>
            <person name="Koh C."/>
            <person name="Nixon J."/>
            <person name="Bollina V."/>
            <person name="Clarke W.E."/>
            <person name="Tuteja R."/>
            <person name="Spillane C."/>
            <person name="Robinson S.J."/>
            <person name="Links M.G."/>
            <person name="Clarke C."/>
            <person name="Higgins E.E."/>
            <person name="Huebert T."/>
            <person name="Sharpe A.G."/>
            <person name="Parkin I.A."/>
        </authorList>
    </citation>
    <scope>NUCLEOTIDE SEQUENCE [LARGE SCALE GENOMIC DNA]</scope>
    <source>
        <strain evidence="4">cv. DH55</strain>
    </source>
</reference>
<dbReference type="Pfam" id="PF00400">
    <property type="entry name" value="WD40"/>
    <property type="match status" value="3"/>
</dbReference>
<feature type="repeat" description="WD" evidence="3">
    <location>
        <begin position="32"/>
        <end position="66"/>
    </location>
</feature>
<dbReference type="RefSeq" id="XP_010511377.1">
    <property type="nucleotide sequence ID" value="XM_010513075.2"/>
</dbReference>
<dbReference type="PROSITE" id="PS50294">
    <property type="entry name" value="WD_REPEATS_REGION"/>
    <property type="match status" value="1"/>
</dbReference>
<dbReference type="PANTHER" id="PTHR44376">
    <property type="entry name" value="TRANSCRIPTIONAL REGULATOR OF FILAMENTOUS GROWTH FLO8"/>
    <property type="match status" value="1"/>
</dbReference>
<sequence>MEQFGDVEFTTVQDGEDFDLREVCSVPKLGKVTSCHFSSDGKFLASAGHDREVFIWNMETGHAETTPDVHADIITDVRFRSNSTLLATASIDQTIKFWDAFKHGYNYCLRMAAHRAPVMSLDFHPKKTELLCSCDSSG</sequence>
<dbReference type="InterPro" id="IPR044716">
    <property type="entry name" value="LEUNIG-like"/>
</dbReference>
<evidence type="ECO:0000256" key="2">
    <source>
        <dbReference type="ARBA" id="ARBA00022737"/>
    </source>
</evidence>
<evidence type="ECO:0000256" key="3">
    <source>
        <dbReference type="PROSITE-ProRule" id="PRU00221"/>
    </source>
</evidence>
<dbReference type="SUPFAM" id="SSF50978">
    <property type="entry name" value="WD40 repeat-like"/>
    <property type="match status" value="1"/>
</dbReference>
<dbReference type="Gene3D" id="2.130.10.10">
    <property type="entry name" value="YVTN repeat-like/Quinoprotein amine dehydrogenase"/>
    <property type="match status" value="1"/>
</dbReference>
<dbReference type="PROSITE" id="PS50082">
    <property type="entry name" value="WD_REPEATS_2"/>
    <property type="match status" value="2"/>
</dbReference>
<evidence type="ECO:0000256" key="1">
    <source>
        <dbReference type="ARBA" id="ARBA00022574"/>
    </source>
</evidence>
<dbReference type="InterPro" id="IPR015943">
    <property type="entry name" value="WD40/YVTN_repeat-like_dom_sf"/>
</dbReference>
<gene>
    <name evidence="5" type="primary">LOC104787478</name>
</gene>
<reference evidence="5" key="2">
    <citation type="submission" date="2025-08" db="UniProtKB">
        <authorList>
            <consortium name="RefSeq"/>
        </authorList>
    </citation>
    <scope>IDENTIFICATION</scope>
    <source>
        <tissue evidence="5">Leaf</tissue>
    </source>
</reference>
<organism evidence="4 5">
    <name type="scientific">Camelina sativa</name>
    <name type="common">False flax</name>
    <name type="synonym">Myagrum sativum</name>
    <dbReference type="NCBI Taxonomy" id="90675"/>
    <lineage>
        <taxon>Eukaryota</taxon>
        <taxon>Viridiplantae</taxon>
        <taxon>Streptophyta</taxon>
        <taxon>Embryophyta</taxon>
        <taxon>Tracheophyta</taxon>
        <taxon>Spermatophyta</taxon>
        <taxon>Magnoliopsida</taxon>
        <taxon>eudicotyledons</taxon>
        <taxon>Gunneridae</taxon>
        <taxon>Pentapetalae</taxon>
        <taxon>rosids</taxon>
        <taxon>malvids</taxon>
        <taxon>Brassicales</taxon>
        <taxon>Brassicaceae</taxon>
        <taxon>Camelineae</taxon>
        <taxon>Camelina</taxon>
    </lineage>
</organism>
<dbReference type="InterPro" id="IPR001680">
    <property type="entry name" value="WD40_rpt"/>
</dbReference>
<keyword evidence="2" id="KW-0677">Repeat</keyword>
<dbReference type="InterPro" id="IPR019775">
    <property type="entry name" value="WD40_repeat_CS"/>
</dbReference>
<dbReference type="PROSITE" id="PS00678">
    <property type="entry name" value="WD_REPEATS_1"/>
    <property type="match status" value="1"/>
</dbReference>
<name>A0ABM0Z759_CAMSA</name>
<evidence type="ECO:0000313" key="5">
    <source>
        <dbReference type="RefSeq" id="XP_010511377.1"/>
    </source>
</evidence>